<evidence type="ECO:0000256" key="2">
    <source>
        <dbReference type="ARBA" id="ARBA00023027"/>
    </source>
</evidence>
<protein>
    <submittedName>
        <fullName evidence="4">Glyoxylate/hydroxypyruvate reductase A</fullName>
    </submittedName>
</protein>
<evidence type="ECO:0000259" key="3">
    <source>
        <dbReference type="Pfam" id="PF02826"/>
    </source>
</evidence>
<organism evidence="4 5">
    <name type="scientific">Aestuariivirga litoralis</name>
    <dbReference type="NCBI Taxonomy" id="2650924"/>
    <lineage>
        <taxon>Bacteria</taxon>
        <taxon>Pseudomonadati</taxon>
        <taxon>Pseudomonadota</taxon>
        <taxon>Alphaproteobacteria</taxon>
        <taxon>Hyphomicrobiales</taxon>
        <taxon>Aestuariivirgaceae</taxon>
        <taxon>Aestuariivirga</taxon>
    </lineage>
</organism>
<dbReference type="InterPro" id="IPR006140">
    <property type="entry name" value="D-isomer_DH_NAD-bd"/>
</dbReference>
<reference evidence="5" key="1">
    <citation type="submission" date="2018-06" db="EMBL/GenBank/DDBJ databases">
        <title>Aestuariibacter litoralis strain KCTC 52945T.</title>
        <authorList>
            <person name="Li X."/>
            <person name="Salam N."/>
            <person name="Li J.-L."/>
            <person name="Chen Y.-M."/>
            <person name="Yang Z.-W."/>
            <person name="Zhang L.-Y."/>
            <person name="Han M.-X."/>
            <person name="Xiao M."/>
            <person name="Li W.-J."/>
        </authorList>
    </citation>
    <scope>NUCLEOTIDE SEQUENCE [LARGE SCALE GENOMIC DNA]</scope>
    <source>
        <strain evidence="5">KCTC 52945</strain>
    </source>
</reference>
<name>A0A2W2BSQ1_9HYPH</name>
<feature type="domain" description="D-isomer specific 2-hydroxyacid dehydrogenase NAD-binding" evidence="3">
    <location>
        <begin position="104"/>
        <end position="280"/>
    </location>
</feature>
<dbReference type="PANTHER" id="PTHR43333:SF1">
    <property type="entry name" value="D-ISOMER SPECIFIC 2-HYDROXYACID DEHYDROGENASE NAD-BINDING DOMAIN-CONTAINING PROTEIN"/>
    <property type="match status" value="1"/>
</dbReference>
<keyword evidence="1" id="KW-0560">Oxidoreductase</keyword>
<keyword evidence="4" id="KW-0670">Pyruvate</keyword>
<dbReference type="InterPro" id="IPR036291">
    <property type="entry name" value="NAD(P)-bd_dom_sf"/>
</dbReference>
<dbReference type="GO" id="GO:0016491">
    <property type="term" value="F:oxidoreductase activity"/>
    <property type="evidence" value="ECO:0007669"/>
    <property type="project" value="UniProtKB-KW"/>
</dbReference>
<evidence type="ECO:0000313" key="4">
    <source>
        <dbReference type="EMBL" id="PZF78707.1"/>
    </source>
</evidence>
<dbReference type="AlphaFoldDB" id="A0A2W2BSQ1"/>
<keyword evidence="2" id="KW-0520">NAD</keyword>
<keyword evidence="5" id="KW-1185">Reference proteome</keyword>
<accession>A0A2W2BSQ1</accession>
<evidence type="ECO:0000256" key="1">
    <source>
        <dbReference type="ARBA" id="ARBA00023002"/>
    </source>
</evidence>
<sequence length="315" mass="34721">MAFLFVLPTWPVDVWTAAMKKVAPDLDVRVWPDGMGNVDDIEYCAAWLPPPGVVKSLPNLKVIMSLGAGVDAILKDPTLPDNIPIVRVNDPDLTGRMTEYIVLHVLMHHRQQRRIDENQKKKVWDSFPTHAAKDLSVGIMGMGVMGTDSALRLRDLGFRVAGWSRGRKEIPGVESFAGEAEFDAFLARTDVLVSLLPATPETDGIINRATIRKLSRKGPFGAPIIINAGRGRQQVADDILAALDAGELHAATLDVFVPEPLPPESPLWTHPRVTVTPHCAADSDPETICAYVAENIRRHRRGERLDNLVDRARGY</sequence>
<dbReference type="PANTHER" id="PTHR43333">
    <property type="entry name" value="2-HACID_DH_C DOMAIN-CONTAINING PROTEIN"/>
    <property type="match status" value="1"/>
</dbReference>
<dbReference type="Proteomes" id="UP000248795">
    <property type="component" value="Unassembled WGS sequence"/>
</dbReference>
<dbReference type="EMBL" id="QKVK01000001">
    <property type="protein sequence ID" value="PZF78707.1"/>
    <property type="molecule type" value="Genomic_DNA"/>
</dbReference>
<proteinExistence type="predicted"/>
<dbReference type="SUPFAM" id="SSF52283">
    <property type="entry name" value="Formate/glycerate dehydrogenase catalytic domain-like"/>
    <property type="match status" value="1"/>
</dbReference>
<dbReference type="SUPFAM" id="SSF51735">
    <property type="entry name" value="NAD(P)-binding Rossmann-fold domains"/>
    <property type="match status" value="1"/>
</dbReference>
<evidence type="ECO:0000313" key="5">
    <source>
        <dbReference type="Proteomes" id="UP000248795"/>
    </source>
</evidence>
<dbReference type="CDD" id="cd12164">
    <property type="entry name" value="GDH_like_2"/>
    <property type="match status" value="1"/>
</dbReference>
<comment type="caution">
    <text evidence="4">The sequence shown here is derived from an EMBL/GenBank/DDBJ whole genome shotgun (WGS) entry which is preliminary data.</text>
</comment>
<dbReference type="GO" id="GO:0051287">
    <property type="term" value="F:NAD binding"/>
    <property type="evidence" value="ECO:0007669"/>
    <property type="project" value="InterPro"/>
</dbReference>
<dbReference type="Pfam" id="PF02826">
    <property type="entry name" value="2-Hacid_dh_C"/>
    <property type="match status" value="1"/>
</dbReference>
<dbReference type="Gene3D" id="3.40.50.720">
    <property type="entry name" value="NAD(P)-binding Rossmann-like Domain"/>
    <property type="match status" value="2"/>
</dbReference>
<gene>
    <name evidence="4" type="ORF">DK847_02570</name>
</gene>